<dbReference type="GO" id="GO:0016020">
    <property type="term" value="C:membrane"/>
    <property type="evidence" value="ECO:0007669"/>
    <property type="project" value="UniProtKB-SubCell"/>
</dbReference>
<evidence type="ECO:0000256" key="2">
    <source>
        <dbReference type="ARBA" id="ARBA00022692"/>
    </source>
</evidence>
<reference evidence="7" key="1">
    <citation type="submission" date="2021-05" db="EMBL/GenBank/DDBJ databases">
        <title>Genome of Sphingobium sp. strain.</title>
        <authorList>
            <person name="Fan R."/>
        </authorList>
    </citation>
    <scope>NUCLEOTIDE SEQUENCE</scope>
    <source>
        <strain evidence="7">H33</strain>
    </source>
</reference>
<comment type="similarity">
    <text evidence="5">Belongs to the TIM14 family.</text>
</comment>
<dbReference type="EMBL" id="JAHGAW010000003">
    <property type="protein sequence ID" value="MBT2186384.1"/>
    <property type="molecule type" value="Genomic_DNA"/>
</dbReference>
<dbReference type="CDD" id="cd06257">
    <property type="entry name" value="DnaJ"/>
    <property type="match status" value="1"/>
</dbReference>
<evidence type="ECO:0000259" key="6">
    <source>
        <dbReference type="PROSITE" id="PS50076"/>
    </source>
</evidence>
<keyword evidence="8" id="KW-1185">Reference proteome</keyword>
<proteinExistence type="inferred from homology"/>
<evidence type="ECO:0000256" key="1">
    <source>
        <dbReference type="ARBA" id="ARBA00004167"/>
    </source>
</evidence>
<dbReference type="Proteomes" id="UP001138757">
    <property type="component" value="Unassembled WGS sequence"/>
</dbReference>
<sequence length="139" mass="14467">MIAVLAAIGLWLWLGKDLKRLRKLPAAWIGIGGTLIGTVMMAKGMPVVGALIAAGSGLWLRYGSQLIPGAGKPATPRPPIALSRAEAADVLGVAPDADRETVLAAYRRLMARNHPDAGGSVGLAARINAARDLLLKSQE</sequence>
<evidence type="ECO:0000313" key="8">
    <source>
        <dbReference type="Proteomes" id="UP001138757"/>
    </source>
</evidence>
<dbReference type="PANTHER" id="PTHR12763">
    <property type="match status" value="1"/>
</dbReference>
<dbReference type="InterPro" id="IPR001623">
    <property type="entry name" value="DnaJ_domain"/>
</dbReference>
<gene>
    <name evidence="7" type="ORF">KK488_05425</name>
</gene>
<comment type="subcellular location">
    <subcellularLocation>
        <location evidence="1">Membrane</location>
        <topology evidence="1">Single-pass membrane protein</topology>
    </subcellularLocation>
</comment>
<comment type="caution">
    <text evidence="7">The sequence shown here is derived from an EMBL/GenBank/DDBJ whole genome shotgun (WGS) entry which is preliminary data.</text>
</comment>
<feature type="domain" description="J" evidence="6">
    <location>
        <begin position="86"/>
        <end position="139"/>
    </location>
</feature>
<keyword evidence="3" id="KW-1133">Transmembrane helix</keyword>
<dbReference type="SMART" id="SM00271">
    <property type="entry name" value="DnaJ"/>
    <property type="match status" value="1"/>
</dbReference>
<dbReference type="PANTHER" id="PTHR12763:SF28">
    <property type="entry name" value="GEO10507P1-RELATED"/>
    <property type="match status" value="1"/>
</dbReference>
<evidence type="ECO:0000256" key="4">
    <source>
        <dbReference type="ARBA" id="ARBA00023136"/>
    </source>
</evidence>
<protein>
    <submittedName>
        <fullName evidence="7">Molecular chaperone DnaJ</fullName>
    </submittedName>
</protein>
<keyword evidence="4" id="KW-0472">Membrane</keyword>
<evidence type="ECO:0000256" key="3">
    <source>
        <dbReference type="ARBA" id="ARBA00022989"/>
    </source>
</evidence>
<keyword evidence="2" id="KW-0812">Transmembrane</keyword>
<name>A0A9X1DAI3_9SPHN</name>
<dbReference type="AlphaFoldDB" id="A0A9X1DAI3"/>
<organism evidence="7 8">
    <name type="scientific">Sphingobium nicotianae</name>
    <dbReference type="NCBI Taxonomy" id="2782607"/>
    <lineage>
        <taxon>Bacteria</taxon>
        <taxon>Pseudomonadati</taxon>
        <taxon>Pseudomonadota</taxon>
        <taxon>Alphaproteobacteria</taxon>
        <taxon>Sphingomonadales</taxon>
        <taxon>Sphingomonadaceae</taxon>
        <taxon>Sphingobium</taxon>
    </lineage>
</organism>
<dbReference type="SUPFAM" id="SSF46565">
    <property type="entry name" value="Chaperone J-domain"/>
    <property type="match status" value="1"/>
</dbReference>
<dbReference type="Gene3D" id="1.10.287.110">
    <property type="entry name" value="DnaJ domain"/>
    <property type="match status" value="1"/>
</dbReference>
<evidence type="ECO:0000256" key="5">
    <source>
        <dbReference type="ARBA" id="ARBA00038105"/>
    </source>
</evidence>
<evidence type="ECO:0000313" key="7">
    <source>
        <dbReference type="EMBL" id="MBT2186384.1"/>
    </source>
</evidence>
<accession>A0A9X1DAI3</accession>
<dbReference type="InterPro" id="IPR036869">
    <property type="entry name" value="J_dom_sf"/>
</dbReference>
<dbReference type="PROSITE" id="PS50076">
    <property type="entry name" value="DNAJ_2"/>
    <property type="match status" value="1"/>
</dbReference>